<name>A0A2N5E6R6_9GAMM</name>
<dbReference type="EMBL" id="PJZH01000005">
    <property type="protein sequence ID" value="PLR37009.1"/>
    <property type="molecule type" value="Genomic_DNA"/>
</dbReference>
<evidence type="ECO:0000313" key="1">
    <source>
        <dbReference type="EMBL" id="PLR37009.1"/>
    </source>
</evidence>
<keyword evidence="2" id="KW-1185">Reference proteome</keyword>
<gene>
    <name evidence="1" type="ORF">CYR32_08285</name>
</gene>
<reference evidence="1 2" key="1">
    <citation type="submission" date="2017-12" db="EMBL/GenBank/DDBJ databases">
        <title>Characterization of six clinical isolates of Enterochimera gen. nov., a novel genus of the Yersiniaciae family and the three species Enterochimera arupensis sp. nov., Enterochimera coloradensis sp. nov, and Enterochimera californica sp. nov.</title>
        <authorList>
            <person name="Rossi A."/>
            <person name="Fisher M."/>
        </authorList>
    </citation>
    <scope>NUCLEOTIDE SEQUENCE [LARGE SCALE GENOMIC DNA]</scope>
    <source>
        <strain evidence="2">2016-Iso4</strain>
    </source>
</reference>
<dbReference type="RefSeq" id="WP_101823909.1">
    <property type="nucleotide sequence ID" value="NZ_PJZH01000005.1"/>
</dbReference>
<sequence>MSATWAVTRQAITQQQAQLAAQAPAEWLNQQIARLEASHAPPAAADTEMPFLLAGPLRHANSELLSWEPDMDRPPTSAVRWRLAVRTSYPGLKQFLEAIAGLPLPAIAQMGIAPGPHGLEVTLWLAMTPEAD</sequence>
<protein>
    <recommendedName>
        <fullName evidence="3">Pilus assembly protein PilO</fullName>
    </recommendedName>
</protein>
<dbReference type="Proteomes" id="UP000234503">
    <property type="component" value="Unassembled WGS sequence"/>
</dbReference>
<comment type="caution">
    <text evidence="1">The sequence shown here is derived from an EMBL/GenBank/DDBJ whole genome shotgun (WGS) entry which is preliminary data.</text>
</comment>
<proteinExistence type="predicted"/>
<accession>A0A2N5E6R6</accession>
<evidence type="ECO:0000313" key="2">
    <source>
        <dbReference type="Proteomes" id="UP000234503"/>
    </source>
</evidence>
<evidence type="ECO:0008006" key="3">
    <source>
        <dbReference type="Google" id="ProtNLM"/>
    </source>
</evidence>
<organism evidence="1 2">
    <name type="scientific">Chimaeribacter coloradensis</name>
    <dbReference type="NCBI Taxonomy" id="2060068"/>
    <lineage>
        <taxon>Bacteria</taxon>
        <taxon>Pseudomonadati</taxon>
        <taxon>Pseudomonadota</taxon>
        <taxon>Gammaproteobacteria</taxon>
        <taxon>Enterobacterales</taxon>
        <taxon>Yersiniaceae</taxon>
        <taxon>Chimaeribacter</taxon>
    </lineage>
</organism>
<dbReference type="AlphaFoldDB" id="A0A2N5E6R6"/>